<dbReference type="AlphaFoldDB" id="A0A7M6DR81"/>
<evidence type="ECO:0000256" key="5">
    <source>
        <dbReference type="ARBA" id="ARBA00022737"/>
    </source>
</evidence>
<sequence>MSGEKKQVAQPPSAFKNFVAGGVGGTCLVLTGQPLDTIKVRLQTQNVKPGETPFYTGTLDCAKKTIQKEGFRGLYKGIMTPLVGVTPIYALCFLGFGVGKKLQTKDPNEELTLLQIGNAGLLAGVFTTVIMAPGERIKCLLQLQTGDPKNAKYKGALDCAKQLYKEEGLFRGVYRGTAATLLRDVPASAAYFAGYEMLLRSLTPEGKSRADMSPLRILVAGGSAGILNWIVAIGPDTLKSRFQTAPAGTYTGVRDVFTQMVRTEGISALFKGLTPVMLRAFPANAACFLGYELAMKALNKLLPNW</sequence>
<evidence type="ECO:0000256" key="2">
    <source>
        <dbReference type="ARBA" id="ARBA00006375"/>
    </source>
</evidence>
<feature type="transmembrane region" description="Helical" evidence="11">
    <location>
        <begin position="78"/>
        <end position="99"/>
    </location>
</feature>
<proteinExistence type="inferred from homology"/>
<dbReference type="RefSeq" id="XP_066936635.1">
    <property type="nucleotide sequence ID" value="XM_067080534.1"/>
</dbReference>
<evidence type="ECO:0008006" key="14">
    <source>
        <dbReference type="Google" id="ProtNLM"/>
    </source>
</evidence>
<evidence type="ECO:0000256" key="7">
    <source>
        <dbReference type="ARBA" id="ARBA00023128"/>
    </source>
</evidence>
<dbReference type="PROSITE" id="PS50920">
    <property type="entry name" value="SOLCAR"/>
    <property type="match status" value="3"/>
</dbReference>
<dbReference type="InterPro" id="IPR018108">
    <property type="entry name" value="MCP_transmembrane"/>
</dbReference>
<keyword evidence="8 9" id="KW-0472">Membrane</keyword>
<organism evidence="12 13">
    <name type="scientific">Clytia hemisphaerica</name>
    <dbReference type="NCBI Taxonomy" id="252671"/>
    <lineage>
        <taxon>Eukaryota</taxon>
        <taxon>Metazoa</taxon>
        <taxon>Cnidaria</taxon>
        <taxon>Hydrozoa</taxon>
        <taxon>Hydroidolina</taxon>
        <taxon>Leptothecata</taxon>
        <taxon>Obeliida</taxon>
        <taxon>Clytiidae</taxon>
        <taxon>Clytia</taxon>
    </lineage>
</organism>
<feature type="repeat" description="Solcar" evidence="9">
    <location>
        <begin position="12"/>
        <end position="102"/>
    </location>
</feature>
<protein>
    <recommendedName>
        <fullName evidence="14">Mitochondrial carnitine/acylcarnitine carrier protein</fullName>
    </recommendedName>
</protein>
<evidence type="ECO:0000256" key="4">
    <source>
        <dbReference type="ARBA" id="ARBA00022692"/>
    </source>
</evidence>
<dbReference type="GeneID" id="136824394"/>
<evidence type="ECO:0000313" key="12">
    <source>
        <dbReference type="EnsemblMetazoa" id="CLYHEMP024317.1"/>
    </source>
</evidence>
<dbReference type="PANTHER" id="PTHR45624:SF4">
    <property type="entry name" value="CONGESTED-LIKE TRACHEA PROTEIN-RELATED"/>
    <property type="match status" value="1"/>
</dbReference>
<dbReference type="PANTHER" id="PTHR45624">
    <property type="entry name" value="MITOCHONDRIAL BASIC AMINO ACIDS TRANSPORTER-RELATED"/>
    <property type="match status" value="1"/>
</dbReference>
<evidence type="ECO:0000256" key="9">
    <source>
        <dbReference type="PROSITE-ProRule" id="PRU00282"/>
    </source>
</evidence>
<accession>A0A7M6DR81</accession>
<keyword evidence="5" id="KW-0677">Repeat</keyword>
<dbReference type="GO" id="GO:0015227">
    <property type="term" value="F:O-acyl-L-carnitine transmembrane transporter activity"/>
    <property type="evidence" value="ECO:0007669"/>
    <property type="project" value="TreeGrafter"/>
</dbReference>
<dbReference type="InterPro" id="IPR050567">
    <property type="entry name" value="Mitochondrial_Carrier"/>
</dbReference>
<dbReference type="SUPFAM" id="SSF103506">
    <property type="entry name" value="Mitochondrial carrier"/>
    <property type="match status" value="1"/>
</dbReference>
<dbReference type="Proteomes" id="UP000594262">
    <property type="component" value="Unplaced"/>
</dbReference>
<feature type="repeat" description="Solcar" evidence="9">
    <location>
        <begin position="111"/>
        <end position="201"/>
    </location>
</feature>
<dbReference type="EnsemblMetazoa" id="CLYHEMT024317.1">
    <property type="protein sequence ID" value="CLYHEMP024317.1"/>
    <property type="gene ID" value="CLYHEMG024317"/>
</dbReference>
<keyword evidence="13" id="KW-1185">Reference proteome</keyword>
<dbReference type="Pfam" id="PF00153">
    <property type="entry name" value="Mito_carr"/>
    <property type="match status" value="3"/>
</dbReference>
<evidence type="ECO:0000256" key="6">
    <source>
        <dbReference type="ARBA" id="ARBA00022989"/>
    </source>
</evidence>
<evidence type="ECO:0000256" key="10">
    <source>
        <dbReference type="RuleBase" id="RU000488"/>
    </source>
</evidence>
<comment type="subcellular location">
    <subcellularLocation>
        <location evidence="1">Mitochondrion membrane</location>
        <topology evidence="1">Multi-pass membrane protein</topology>
    </subcellularLocation>
</comment>
<evidence type="ECO:0000256" key="11">
    <source>
        <dbReference type="SAM" id="Phobius"/>
    </source>
</evidence>
<keyword evidence="3 10" id="KW-0813">Transport</keyword>
<feature type="transmembrane region" description="Helical" evidence="11">
    <location>
        <begin position="111"/>
        <end position="132"/>
    </location>
</feature>
<dbReference type="Gene3D" id="1.50.40.10">
    <property type="entry name" value="Mitochondrial carrier domain"/>
    <property type="match status" value="2"/>
</dbReference>
<dbReference type="GO" id="GO:0006839">
    <property type="term" value="P:mitochondrial transport"/>
    <property type="evidence" value="ECO:0007669"/>
    <property type="project" value="TreeGrafter"/>
</dbReference>
<keyword evidence="4 9" id="KW-0812">Transmembrane</keyword>
<evidence type="ECO:0000313" key="13">
    <source>
        <dbReference type="Proteomes" id="UP000594262"/>
    </source>
</evidence>
<keyword evidence="7" id="KW-0496">Mitochondrion</keyword>
<feature type="repeat" description="Solcar" evidence="9">
    <location>
        <begin position="212"/>
        <end position="297"/>
    </location>
</feature>
<evidence type="ECO:0000256" key="8">
    <source>
        <dbReference type="ARBA" id="ARBA00023136"/>
    </source>
</evidence>
<evidence type="ECO:0000256" key="3">
    <source>
        <dbReference type="ARBA" id="ARBA00022448"/>
    </source>
</evidence>
<dbReference type="OrthoDB" id="14252at2759"/>
<reference evidence="12" key="1">
    <citation type="submission" date="2021-01" db="UniProtKB">
        <authorList>
            <consortium name="EnsemblMetazoa"/>
        </authorList>
    </citation>
    <scope>IDENTIFICATION</scope>
</reference>
<name>A0A7M6DR81_9CNID</name>
<dbReference type="InterPro" id="IPR023395">
    <property type="entry name" value="MCP_dom_sf"/>
</dbReference>
<dbReference type="GO" id="GO:1902603">
    <property type="term" value="P:carnitine transmembrane transport"/>
    <property type="evidence" value="ECO:0007669"/>
    <property type="project" value="TreeGrafter"/>
</dbReference>
<evidence type="ECO:0000256" key="1">
    <source>
        <dbReference type="ARBA" id="ARBA00004225"/>
    </source>
</evidence>
<dbReference type="GO" id="GO:0031966">
    <property type="term" value="C:mitochondrial membrane"/>
    <property type="evidence" value="ECO:0007669"/>
    <property type="project" value="UniProtKB-SubCell"/>
</dbReference>
<comment type="similarity">
    <text evidence="2 10">Belongs to the mitochondrial carrier (TC 2.A.29) family.</text>
</comment>
<keyword evidence="6 11" id="KW-1133">Transmembrane helix</keyword>